<keyword evidence="3" id="KW-0804">Transcription</keyword>
<geneLocation type="plasmid" evidence="5 6">
    <name>unnamed3</name>
</geneLocation>
<name>A0ABZ2Y3P6_9RHOB</name>
<accession>A0ABZ2Y3P6</accession>
<evidence type="ECO:0000259" key="4">
    <source>
        <dbReference type="PROSITE" id="PS01124"/>
    </source>
</evidence>
<sequence length="269" mass="30733">MEIQIDKPFSITDPDHSHSIAFKADRSSFQSEQEAAGQLVMCQSGELELYGHNGEWAIPADYMVFIPAGRMFRIRIRMPSSGLVMKFCKNEVTWNHDGCWVGQIPDIAAHMAQYSLKWSPEEERCRRKSKAFFLTLGDMVPGWFQHERIMWTPYAENSAIQRVIDFARSHGPATSLPEVAEHVGMSERTLRRHMQTELGQSWREFIRELRMNKAMELLRKEKKSVTETAFEVGFSSSSAFSNAFLDYVGKTPSAFARSVRPGAERISSL</sequence>
<keyword evidence="2" id="KW-0238">DNA-binding</keyword>
<keyword evidence="1" id="KW-0805">Transcription regulation</keyword>
<dbReference type="SMART" id="SM00342">
    <property type="entry name" value="HTH_ARAC"/>
    <property type="match status" value="1"/>
</dbReference>
<dbReference type="Pfam" id="PF12833">
    <property type="entry name" value="HTH_18"/>
    <property type="match status" value="1"/>
</dbReference>
<dbReference type="EMBL" id="CP123587">
    <property type="protein sequence ID" value="WZK91506.1"/>
    <property type="molecule type" value="Genomic_DNA"/>
</dbReference>
<evidence type="ECO:0000313" key="5">
    <source>
        <dbReference type="EMBL" id="WZK91506.1"/>
    </source>
</evidence>
<dbReference type="InterPro" id="IPR018060">
    <property type="entry name" value="HTH_AraC"/>
</dbReference>
<dbReference type="PANTHER" id="PTHR11019:SF159">
    <property type="entry name" value="TRANSCRIPTIONAL REGULATOR-RELATED"/>
    <property type="match status" value="1"/>
</dbReference>
<dbReference type="RefSeq" id="WP_343211409.1">
    <property type="nucleotide sequence ID" value="NZ_CP123587.1"/>
</dbReference>
<reference evidence="5 6" key="1">
    <citation type="submission" date="2023-04" db="EMBL/GenBank/DDBJ databases">
        <title>Complete genome sequence of Alisedimentitalea scapharcae.</title>
        <authorList>
            <person name="Rong J.-C."/>
            <person name="Yi M.-L."/>
            <person name="Zhao Q."/>
        </authorList>
    </citation>
    <scope>NUCLEOTIDE SEQUENCE [LARGE SCALE GENOMIC DNA]</scope>
    <source>
        <strain evidence="5 6">KCTC 42119</strain>
        <plasmid evidence="5 6">unnamed3</plasmid>
    </source>
</reference>
<dbReference type="SUPFAM" id="SSF46689">
    <property type="entry name" value="Homeodomain-like"/>
    <property type="match status" value="1"/>
</dbReference>
<feature type="domain" description="HTH araC/xylS-type" evidence="4">
    <location>
        <begin position="161"/>
        <end position="258"/>
    </location>
</feature>
<dbReference type="PROSITE" id="PS00041">
    <property type="entry name" value="HTH_ARAC_FAMILY_1"/>
    <property type="match status" value="1"/>
</dbReference>
<evidence type="ECO:0000256" key="1">
    <source>
        <dbReference type="ARBA" id="ARBA00023015"/>
    </source>
</evidence>
<dbReference type="PROSITE" id="PS01124">
    <property type="entry name" value="HTH_ARAC_FAMILY_2"/>
    <property type="match status" value="1"/>
</dbReference>
<evidence type="ECO:0000256" key="2">
    <source>
        <dbReference type="ARBA" id="ARBA00023125"/>
    </source>
</evidence>
<keyword evidence="6" id="KW-1185">Reference proteome</keyword>
<protein>
    <submittedName>
        <fullName evidence="5">Helix-turn-helix transcriptional regulator</fullName>
    </submittedName>
</protein>
<dbReference type="InterPro" id="IPR009057">
    <property type="entry name" value="Homeodomain-like_sf"/>
</dbReference>
<dbReference type="Proteomes" id="UP001623232">
    <property type="component" value="Plasmid unnamed3"/>
</dbReference>
<dbReference type="PANTHER" id="PTHR11019">
    <property type="entry name" value="HTH-TYPE TRANSCRIPTIONAL REGULATOR NIMR"/>
    <property type="match status" value="1"/>
</dbReference>
<dbReference type="InterPro" id="IPR018062">
    <property type="entry name" value="HTH_AraC-typ_CS"/>
</dbReference>
<dbReference type="Gene3D" id="1.10.10.60">
    <property type="entry name" value="Homeodomain-like"/>
    <property type="match status" value="1"/>
</dbReference>
<proteinExistence type="predicted"/>
<evidence type="ECO:0000313" key="6">
    <source>
        <dbReference type="Proteomes" id="UP001623232"/>
    </source>
</evidence>
<gene>
    <name evidence="5" type="ORF">QEZ52_23040</name>
</gene>
<organism evidence="5 6">
    <name type="scientific">Aliisedimentitalea scapharcae</name>
    <dbReference type="NCBI Taxonomy" id="1524259"/>
    <lineage>
        <taxon>Bacteria</taxon>
        <taxon>Pseudomonadati</taxon>
        <taxon>Pseudomonadota</taxon>
        <taxon>Alphaproteobacteria</taxon>
        <taxon>Rhodobacterales</taxon>
        <taxon>Roseobacteraceae</taxon>
        <taxon>Aliisedimentitalea</taxon>
    </lineage>
</organism>
<keyword evidence="5" id="KW-0614">Plasmid</keyword>
<evidence type="ECO:0000256" key="3">
    <source>
        <dbReference type="ARBA" id="ARBA00023163"/>
    </source>
</evidence>